<dbReference type="GO" id="GO:0005742">
    <property type="term" value="C:mitochondrial outer membrane translocase complex"/>
    <property type="evidence" value="ECO:0007669"/>
    <property type="project" value="InterPro"/>
</dbReference>
<sequence>MADAGISLDKLKVFVRSQVQDEEKWASNMKLLRAAGIFAGSIFLMRSYGELMTI</sequence>
<gene>
    <name evidence="1" type="ORF">HS088_TW20G00559</name>
</gene>
<dbReference type="AlphaFoldDB" id="A0A7J7C8L3"/>
<proteinExistence type="predicted"/>
<keyword evidence="1" id="KW-0675">Receptor</keyword>
<dbReference type="InParanoid" id="A0A7J7C8L3"/>
<protein>
    <submittedName>
        <fullName evidence="1">Mitochondrial import receptor subunit TOM5</fullName>
    </submittedName>
</protein>
<evidence type="ECO:0000313" key="2">
    <source>
        <dbReference type="Proteomes" id="UP000593562"/>
    </source>
</evidence>
<reference evidence="1 2" key="1">
    <citation type="journal article" date="2020" name="Nat. Commun.">
        <title>Genome of Tripterygium wilfordii and identification of cytochrome P450 involved in triptolide biosynthesis.</title>
        <authorList>
            <person name="Tu L."/>
            <person name="Su P."/>
            <person name="Zhang Z."/>
            <person name="Gao L."/>
            <person name="Wang J."/>
            <person name="Hu T."/>
            <person name="Zhou J."/>
            <person name="Zhang Y."/>
            <person name="Zhao Y."/>
            <person name="Liu Y."/>
            <person name="Song Y."/>
            <person name="Tong Y."/>
            <person name="Lu Y."/>
            <person name="Yang J."/>
            <person name="Xu C."/>
            <person name="Jia M."/>
            <person name="Peters R.J."/>
            <person name="Huang L."/>
            <person name="Gao W."/>
        </authorList>
    </citation>
    <scope>NUCLEOTIDE SEQUENCE [LARGE SCALE GENOMIC DNA]</scope>
    <source>
        <strain evidence="2">cv. XIE 37</strain>
        <tissue evidence="1">Leaf</tissue>
    </source>
</reference>
<dbReference type="FunCoup" id="A0A7J7C8L3">
    <property type="interactions" value="378"/>
</dbReference>
<dbReference type="PANTHER" id="PTHR37251">
    <property type="entry name" value="MITOCHONDRIAL IMPORT RECEPTOR SUBUNIT TOM5 HOMOLOG"/>
    <property type="match status" value="1"/>
</dbReference>
<name>A0A7J7C8L3_TRIWF</name>
<comment type="caution">
    <text evidence="1">The sequence shown here is derived from an EMBL/GenBank/DDBJ whole genome shotgun (WGS) entry which is preliminary data.</text>
</comment>
<dbReference type="PANTHER" id="PTHR37251:SF1">
    <property type="entry name" value="MITOCHONDRIAL IMPORT RECEPTOR SUBUNIT TOM5 HOMOLOG"/>
    <property type="match status" value="1"/>
</dbReference>
<organism evidence="1 2">
    <name type="scientific">Tripterygium wilfordii</name>
    <name type="common">Thunder God vine</name>
    <dbReference type="NCBI Taxonomy" id="458696"/>
    <lineage>
        <taxon>Eukaryota</taxon>
        <taxon>Viridiplantae</taxon>
        <taxon>Streptophyta</taxon>
        <taxon>Embryophyta</taxon>
        <taxon>Tracheophyta</taxon>
        <taxon>Spermatophyta</taxon>
        <taxon>Magnoliopsida</taxon>
        <taxon>eudicotyledons</taxon>
        <taxon>Gunneridae</taxon>
        <taxon>Pentapetalae</taxon>
        <taxon>rosids</taxon>
        <taxon>fabids</taxon>
        <taxon>Celastrales</taxon>
        <taxon>Celastraceae</taxon>
        <taxon>Tripterygium</taxon>
    </lineage>
</organism>
<keyword evidence="2" id="KW-1185">Reference proteome</keyword>
<dbReference type="InterPro" id="IPR034553">
    <property type="entry name" value="TOM5_viridi"/>
</dbReference>
<accession>A0A7J7C8L3</accession>
<dbReference type="Proteomes" id="UP000593562">
    <property type="component" value="Unassembled WGS sequence"/>
</dbReference>
<evidence type="ECO:0000313" key="1">
    <source>
        <dbReference type="EMBL" id="KAF5730187.1"/>
    </source>
</evidence>
<dbReference type="EMBL" id="JAAARO010000020">
    <property type="protein sequence ID" value="KAF5730187.1"/>
    <property type="molecule type" value="Genomic_DNA"/>
</dbReference>